<accession>A0A401JB45</accession>
<evidence type="ECO:0000256" key="2">
    <source>
        <dbReference type="HAMAP-Rule" id="MF_00758"/>
    </source>
</evidence>
<sequence length="186" mass="20328">MQTVNLTDHFLIAMPNMVDPNFSKTLTYICEHNEEGALGVIVNRPTDLDMAALFDQIGIELERTELAGQAVYYGGPVQTERGFVLHQPAGEWQSTMAVNERLGLTTSKDILEAVGRGHGPDKLMVSLGYSGWSPGQLEDELGQNAWLSVKADPQVIFDLPVEERLNAAMKILGIDFAMLSDDAGHA</sequence>
<keyword evidence="4" id="KW-1185">Reference proteome</keyword>
<name>A0A401JB45_9PROT</name>
<dbReference type="OrthoDB" id="9807486at2"/>
<dbReference type="GO" id="GO:0005829">
    <property type="term" value="C:cytosol"/>
    <property type="evidence" value="ECO:0007669"/>
    <property type="project" value="TreeGrafter"/>
</dbReference>
<reference evidence="3 4" key="1">
    <citation type="journal article" date="2019" name="Front. Microbiol.">
        <title>Genomes of Neutrophilic Sulfur-Oxidizing Chemolithoautotrophs Representing 9 Proteobacterial Species From 8 Genera.</title>
        <authorList>
            <person name="Watanabe T."/>
            <person name="Kojima H."/>
            <person name="Umezawa K."/>
            <person name="Hori C."/>
            <person name="Takasuka T.E."/>
            <person name="Kato Y."/>
            <person name="Fukui M."/>
        </authorList>
    </citation>
    <scope>NUCLEOTIDE SEQUENCE [LARGE SCALE GENOMIC DNA]</scope>
    <source>
        <strain evidence="3 4">TTN</strain>
    </source>
</reference>
<comment type="similarity">
    <text evidence="1 2">Belongs to the UPF0301 (AlgH) family.</text>
</comment>
<dbReference type="PANTHER" id="PTHR30327">
    <property type="entry name" value="UNCHARACTERIZED PROTEIN YQGE"/>
    <property type="match status" value="1"/>
</dbReference>
<evidence type="ECO:0000313" key="3">
    <source>
        <dbReference type="EMBL" id="GBL44837.1"/>
    </source>
</evidence>
<dbReference type="HAMAP" id="MF_00758">
    <property type="entry name" value="UPF0301"/>
    <property type="match status" value="1"/>
</dbReference>
<protein>
    <recommendedName>
        <fullName evidence="2">UPF0301 protein SFMTTN_0638</fullName>
    </recommendedName>
</protein>
<dbReference type="SUPFAM" id="SSF143456">
    <property type="entry name" value="VC0467-like"/>
    <property type="match status" value="1"/>
</dbReference>
<evidence type="ECO:0000256" key="1">
    <source>
        <dbReference type="ARBA" id="ARBA00009600"/>
    </source>
</evidence>
<proteinExistence type="inferred from homology"/>
<dbReference type="AlphaFoldDB" id="A0A401JB45"/>
<organism evidence="3 4">
    <name type="scientific">Sulfuriferula multivorans</name>
    <dbReference type="NCBI Taxonomy" id="1559896"/>
    <lineage>
        <taxon>Bacteria</taxon>
        <taxon>Pseudomonadati</taxon>
        <taxon>Pseudomonadota</taxon>
        <taxon>Betaproteobacteria</taxon>
        <taxon>Nitrosomonadales</taxon>
        <taxon>Sulfuricellaceae</taxon>
        <taxon>Sulfuriferula</taxon>
    </lineage>
</organism>
<dbReference type="EMBL" id="BGOW01000003">
    <property type="protein sequence ID" value="GBL44837.1"/>
    <property type="molecule type" value="Genomic_DNA"/>
</dbReference>
<comment type="caution">
    <text evidence="3">The sequence shown here is derived from an EMBL/GenBank/DDBJ whole genome shotgun (WGS) entry which is preliminary data.</text>
</comment>
<dbReference type="NCBIfam" id="NF001266">
    <property type="entry name" value="PRK00228.1-1"/>
    <property type="match status" value="1"/>
</dbReference>
<gene>
    <name evidence="3" type="ORF">SFMTTN_0638</name>
</gene>
<dbReference type="PANTHER" id="PTHR30327:SF1">
    <property type="entry name" value="UPF0301 PROTEIN YQGE"/>
    <property type="match status" value="1"/>
</dbReference>
<evidence type="ECO:0000313" key="4">
    <source>
        <dbReference type="Proteomes" id="UP000286806"/>
    </source>
</evidence>
<dbReference type="Pfam" id="PF02622">
    <property type="entry name" value="DUF179"/>
    <property type="match status" value="1"/>
</dbReference>
<dbReference type="InterPro" id="IPR003774">
    <property type="entry name" value="AlgH-like"/>
</dbReference>
<dbReference type="Gene3D" id="3.40.1740.10">
    <property type="entry name" value="VC0467-like"/>
    <property type="match status" value="1"/>
</dbReference>
<dbReference type="Proteomes" id="UP000286806">
    <property type="component" value="Unassembled WGS sequence"/>
</dbReference>
<dbReference type="RefSeq" id="WP_124703676.1">
    <property type="nucleotide sequence ID" value="NZ_BGOW01000003.1"/>
</dbReference>